<dbReference type="SUPFAM" id="SSF109854">
    <property type="entry name" value="DinB/YfiT-like putative metalloenzymes"/>
    <property type="match status" value="1"/>
</dbReference>
<dbReference type="Pfam" id="PF11716">
    <property type="entry name" value="MDMPI_N"/>
    <property type="match status" value="1"/>
</dbReference>
<dbReference type="Gene3D" id="1.20.120.450">
    <property type="entry name" value="dinb family like domain"/>
    <property type="match status" value="1"/>
</dbReference>
<dbReference type="GO" id="GO:0046872">
    <property type="term" value="F:metal ion binding"/>
    <property type="evidence" value="ECO:0007669"/>
    <property type="project" value="InterPro"/>
</dbReference>
<dbReference type="RefSeq" id="WP_203752056.1">
    <property type="nucleotide sequence ID" value="NZ_BONK01000005.1"/>
</dbReference>
<comment type="caution">
    <text evidence="2">The sequence shown here is derived from an EMBL/GenBank/DDBJ whole genome shotgun (WGS) entry which is preliminary data.</text>
</comment>
<dbReference type="InterPro" id="IPR024344">
    <property type="entry name" value="MDMPI_metal-binding"/>
</dbReference>
<dbReference type="Proteomes" id="UP000632740">
    <property type="component" value="Unassembled WGS sequence"/>
</dbReference>
<dbReference type="AlphaFoldDB" id="A0A919P3G3"/>
<sequence>MAARTDRTTDATIKSHLLLARRAQAYFARQLRTLPDDELRTASAVDGWSRGRLVAHVALHARSLTRLTEWAATGIYVPLWTTSVERDELEAYTATLPAQALRNLADHSAIHLDVEWRDLPPAAWELRLREGDGSVRTASESVPERARLLWRAALGLANGGRRSDVPDALREAVFSS</sequence>
<evidence type="ECO:0000259" key="1">
    <source>
        <dbReference type="Pfam" id="PF11716"/>
    </source>
</evidence>
<reference evidence="2" key="1">
    <citation type="submission" date="2021-01" db="EMBL/GenBank/DDBJ databases">
        <title>Whole genome shotgun sequence of Cellulomonas chitinilytica NBRC 110799.</title>
        <authorList>
            <person name="Komaki H."/>
            <person name="Tamura T."/>
        </authorList>
    </citation>
    <scope>NUCLEOTIDE SEQUENCE</scope>
    <source>
        <strain evidence="2">NBRC 110799</strain>
    </source>
</reference>
<evidence type="ECO:0000313" key="3">
    <source>
        <dbReference type="Proteomes" id="UP000632740"/>
    </source>
</evidence>
<evidence type="ECO:0000313" key="2">
    <source>
        <dbReference type="EMBL" id="GIG21193.1"/>
    </source>
</evidence>
<proteinExistence type="predicted"/>
<dbReference type="EMBL" id="BONK01000005">
    <property type="protein sequence ID" value="GIG21193.1"/>
    <property type="molecule type" value="Genomic_DNA"/>
</dbReference>
<accession>A0A919P3G3</accession>
<gene>
    <name evidence="2" type="ORF">Cch01nite_19170</name>
</gene>
<dbReference type="InterPro" id="IPR034660">
    <property type="entry name" value="DinB/YfiT-like"/>
</dbReference>
<keyword evidence="3" id="KW-1185">Reference proteome</keyword>
<organism evidence="2 3">
    <name type="scientific">Cellulomonas chitinilytica</name>
    <dbReference type="NCBI Taxonomy" id="398759"/>
    <lineage>
        <taxon>Bacteria</taxon>
        <taxon>Bacillati</taxon>
        <taxon>Actinomycetota</taxon>
        <taxon>Actinomycetes</taxon>
        <taxon>Micrococcales</taxon>
        <taxon>Cellulomonadaceae</taxon>
        <taxon>Cellulomonas</taxon>
    </lineage>
</organism>
<feature type="domain" description="Mycothiol-dependent maleylpyruvate isomerase metal-binding" evidence="1">
    <location>
        <begin position="21"/>
        <end position="142"/>
    </location>
</feature>
<name>A0A919P3G3_9CELL</name>
<protein>
    <recommendedName>
        <fullName evidence="1">Mycothiol-dependent maleylpyruvate isomerase metal-binding domain-containing protein</fullName>
    </recommendedName>
</protein>